<dbReference type="InterPro" id="IPR032482">
    <property type="entry name" value="DUF5054"/>
</dbReference>
<dbReference type="GO" id="GO:0006013">
    <property type="term" value="P:mannose metabolic process"/>
    <property type="evidence" value="ECO:0007669"/>
    <property type="project" value="InterPro"/>
</dbReference>
<keyword evidence="2" id="KW-0378">Hydrolase</keyword>
<protein>
    <submittedName>
        <fullName evidence="2">Glycoside hydrolase</fullName>
    </submittedName>
</protein>
<dbReference type="Pfam" id="PF16477">
    <property type="entry name" value="DUF5054"/>
    <property type="match status" value="1"/>
</dbReference>
<dbReference type="InterPro" id="IPR027291">
    <property type="entry name" value="Glyco_hydro_38_N_sf"/>
</dbReference>
<dbReference type="Gene3D" id="3.20.110.10">
    <property type="entry name" value="Glycoside hydrolase 38, N terminal domain"/>
    <property type="match status" value="1"/>
</dbReference>
<name>A0A0M9BSQ0_9BACL</name>
<dbReference type="InterPro" id="IPR011330">
    <property type="entry name" value="Glyco_hydro/deAcase_b/a-brl"/>
</dbReference>
<evidence type="ECO:0000313" key="2">
    <source>
        <dbReference type="EMBL" id="KOY18049.1"/>
    </source>
</evidence>
<dbReference type="RefSeq" id="WP_053779260.1">
    <property type="nucleotide sequence ID" value="NZ_LITU01000023.1"/>
</dbReference>
<evidence type="ECO:0000313" key="3">
    <source>
        <dbReference type="Proteomes" id="UP000037688"/>
    </source>
</evidence>
<evidence type="ECO:0000259" key="1">
    <source>
        <dbReference type="Pfam" id="PF01074"/>
    </source>
</evidence>
<accession>A0A0M9BSQ0</accession>
<dbReference type="GO" id="GO:0004559">
    <property type="term" value="F:alpha-mannosidase activity"/>
    <property type="evidence" value="ECO:0007669"/>
    <property type="project" value="InterPro"/>
</dbReference>
<proteinExistence type="predicted"/>
<dbReference type="CDD" id="cd10791">
    <property type="entry name" value="GH38N_AMII_like_1"/>
    <property type="match status" value="1"/>
</dbReference>
<sequence>MTNQKRVHVVFKTHLDIGFTHLAENVVRQYMEEYVPKAIALSAQLEAEGGRERFIWTTGSWLIRHYLNHAFEEGKQAMEQAIRKGHIVWHGLPFTTHTELMDASLFRYGLSIGLDLDKQFGKTTIAAKMTDVPGHTLSMVPLMSEAGIRYMHLGVNPASMRPDVPKLFRWQATDGSEIIVNYADTYGEAVEIEGIDDILLFAHTGDNCGPPSAEEIREQFQHIQERYPDAQIMASSLDAFAVHLDQVRDQLPVVREELGDTWIHGGGTDPLKIARFRQLQRLRDKWLTEGRIDPASAEYKGMSDAMLLVVEHTWGLDVKKWLPDFRNYAKPDFKRAREINDVDVEDIPAKFQYIGAFAMDEFDSHSSGLFSSEMSRRTYSMIESSWAEQRGYLDTAVACLSDDKQKEARQAFEQLDPIKSVFSGNVSAATHQVYSSGGYQLAFNNNGALIQLTDEKGKNWVDVKHPFGAYVYETFGTEDYNRYFRTYMQNLPVTHPWADADFSKPGFEFVRPLPSHQVYLPIVTDLNISGSAHGDTYGFRLSMPAESHELYGAPKELELVYTFSKAGAVEVSLQWFGKEANRLPEASWFGCGLQVDNPNLWMMDKLGGRISPLNVVKDGNRNLHAVDRGVFYEGSDGQASIEALDSALVAPGQRRLLQFDNSFVSLESGWHFNLHNNIWGTNFPMWYGEDAKFRFRLITAANRK</sequence>
<dbReference type="Pfam" id="PF01074">
    <property type="entry name" value="Glyco_hydro_38N"/>
    <property type="match status" value="1"/>
</dbReference>
<organism evidence="2 3">
    <name type="scientific">Paenibacillus xylanivorans</name>
    <dbReference type="NCBI Taxonomy" id="1705561"/>
    <lineage>
        <taxon>Bacteria</taxon>
        <taxon>Bacillati</taxon>
        <taxon>Bacillota</taxon>
        <taxon>Bacilli</taxon>
        <taxon>Bacillales</taxon>
        <taxon>Paenibacillaceae</taxon>
        <taxon>Paenibacillus</taxon>
    </lineage>
</organism>
<dbReference type="AlphaFoldDB" id="A0A0M9BSQ0"/>
<comment type="caution">
    <text evidence="2">The sequence shown here is derived from an EMBL/GenBank/DDBJ whole genome shotgun (WGS) entry which is preliminary data.</text>
</comment>
<reference evidence="2 3" key="1">
    <citation type="submission" date="2015-08" db="EMBL/GenBank/DDBJ databases">
        <title>Draft genome sequence of cellulolytic and xylanolytic Paenibacillus sp. A59, isolated from a decaying forest soil from Patagonia, Argentina.</title>
        <authorList>
            <person name="Ghio S."/>
            <person name="Caceres A.M."/>
            <person name="Talia P."/>
            <person name="Grasso D."/>
            <person name="Campos E."/>
        </authorList>
    </citation>
    <scope>NUCLEOTIDE SEQUENCE [LARGE SCALE GENOMIC DNA]</scope>
    <source>
        <strain evidence="2 3">A59</strain>
    </source>
</reference>
<dbReference type="Proteomes" id="UP000037688">
    <property type="component" value="Unassembled WGS sequence"/>
</dbReference>
<feature type="domain" description="Glycoside hydrolase family 38 N-terminal" evidence="1">
    <location>
        <begin position="7"/>
        <end position="227"/>
    </location>
</feature>
<dbReference type="InterPro" id="IPR000602">
    <property type="entry name" value="Glyco_hydro_38_N"/>
</dbReference>
<keyword evidence="3" id="KW-1185">Reference proteome</keyword>
<gene>
    <name evidence="2" type="ORF">AMS66_02340</name>
</gene>
<dbReference type="OrthoDB" id="237949at2"/>
<dbReference type="SUPFAM" id="SSF88713">
    <property type="entry name" value="Glycoside hydrolase/deacetylase"/>
    <property type="match status" value="1"/>
</dbReference>
<dbReference type="EMBL" id="LITU01000023">
    <property type="protein sequence ID" value="KOY18049.1"/>
    <property type="molecule type" value="Genomic_DNA"/>
</dbReference>
<dbReference type="PATRIC" id="fig|1705561.3.peg.6775"/>